<keyword evidence="2 5" id="KW-0964">Secreted</keyword>
<proteinExistence type="evidence at transcript level"/>
<protein>
    <recommendedName>
        <fullName evidence="5">Conotoxin</fullName>
    </recommendedName>
</protein>
<feature type="signal peptide" evidence="5">
    <location>
        <begin position="1"/>
        <end position="22"/>
    </location>
</feature>
<dbReference type="AlphaFoldDB" id="X5IH15"/>
<dbReference type="Pfam" id="PF16981">
    <property type="entry name" value="Chi-conotoxin"/>
    <property type="match status" value="1"/>
</dbReference>
<dbReference type="GO" id="GO:0005576">
    <property type="term" value="C:extracellular region"/>
    <property type="evidence" value="ECO:0007669"/>
    <property type="project" value="UniProtKB-SubCell"/>
</dbReference>
<evidence type="ECO:0000256" key="3">
    <source>
        <dbReference type="ARBA" id="ARBA00022656"/>
    </source>
</evidence>
<evidence type="ECO:0000256" key="1">
    <source>
        <dbReference type="ARBA" id="ARBA00004613"/>
    </source>
</evidence>
<reference evidence="6" key="1">
    <citation type="journal article" date="2014" name="Nat. Commun.">
        <title>Evolution of separate predation- and defence-evoked venoms in carnivorous cone snails.</title>
        <authorList>
            <person name="Dutertre S."/>
            <person name="Jin A.-H."/>
            <person name="Vetter I."/>
            <person name="Hamilton B."/>
            <person name="Sunagar K."/>
            <person name="Lavergne V."/>
            <person name="Dutertre V."/>
            <person name="Fry B.G."/>
            <person name="Antunes A."/>
            <person name="Venter D.J."/>
            <person name="Alewood P.F."/>
            <person name="Lewis R.J."/>
        </authorList>
    </citation>
    <scope>NUCLEOTIDE SEQUENCE</scope>
    <source>
        <strain evidence="6">G108</strain>
        <tissue evidence="6">Venom duct</tissue>
    </source>
</reference>
<sequence>MPCLPVFIILLLLISSAPSVDARPKTKYDVSRASFHVNAKRDRQSRWMERDCCEERWCCFR</sequence>
<accession>X5IH15</accession>
<evidence type="ECO:0000256" key="2">
    <source>
        <dbReference type="ARBA" id="ARBA00022525"/>
    </source>
</evidence>
<dbReference type="InterPro" id="IPR031565">
    <property type="entry name" value="T-conotoxin"/>
</dbReference>
<feature type="chain" id="PRO_5028518613" description="Conotoxin" evidence="5">
    <location>
        <begin position="23"/>
        <end position="61"/>
    </location>
</feature>
<evidence type="ECO:0000256" key="5">
    <source>
        <dbReference type="RuleBase" id="RU367125"/>
    </source>
</evidence>
<organism evidence="6">
    <name type="scientific">Conus geographus</name>
    <name type="common">Geography cone</name>
    <name type="synonym">Nubecula geographus</name>
    <dbReference type="NCBI Taxonomy" id="6491"/>
    <lineage>
        <taxon>Eukaryota</taxon>
        <taxon>Metazoa</taxon>
        <taxon>Spiralia</taxon>
        <taxon>Lophotrochozoa</taxon>
        <taxon>Mollusca</taxon>
        <taxon>Gastropoda</taxon>
        <taxon>Caenogastropoda</taxon>
        <taxon>Neogastropoda</taxon>
        <taxon>Conoidea</taxon>
        <taxon>Conidae</taxon>
        <taxon>Conus</taxon>
        <taxon>Gastridium</taxon>
    </lineage>
</organism>
<name>X5IH15_CONGE</name>
<evidence type="ECO:0000256" key="4">
    <source>
        <dbReference type="ARBA" id="ARBA00022729"/>
    </source>
</evidence>
<keyword evidence="3 5" id="KW-0800">Toxin</keyword>
<comment type="subcellular location">
    <subcellularLocation>
        <location evidence="1 5">Secreted</location>
    </subcellularLocation>
</comment>
<dbReference type="GO" id="GO:0090729">
    <property type="term" value="F:toxin activity"/>
    <property type="evidence" value="ECO:0007669"/>
    <property type="project" value="UniProtKB-UniRule"/>
</dbReference>
<evidence type="ECO:0000313" key="6">
    <source>
        <dbReference type="EMBL" id="BAO65641.1"/>
    </source>
</evidence>
<dbReference type="EMBL" id="AB910873">
    <property type="protein sequence ID" value="BAO65641.1"/>
    <property type="molecule type" value="mRNA"/>
</dbReference>
<keyword evidence="4 5" id="KW-0732">Signal</keyword>
<comment type="similarity">
    <text evidence="5">Belongs to the conotoxin T superfamily.</text>
</comment>